<keyword evidence="2" id="KW-1185">Reference proteome</keyword>
<accession>A0A2K8UHX0</accession>
<organism evidence="1 2">
    <name type="scientific">Candidatus Thiodictyon syntrophicum</name>
    <dbReference type="NCBI Taxonomy" id="1166950"/>
    <lineage>
        <taxon>Bacteria</taxon>
        <taxon>Pseudomonadati</taxon>
        <taxon>Pseudomonadota</taxon>
        <taxon>Gammaproteobacteria</taxon>
        <taxon>Chromatiales</taxon>
        <taxon>Chromatiaceae</taxon>
        <taxon>Thiodictyon</taxon>
    </lineage>
</organism>
<gene>
    <name evidence="1" type="ORF">THSYN_30170</name>
</gene>
<proteinExistence type="predicted"/>
<dbReference type="KEGG" id="tsy:THSYN_30170"/>
<protein>
    <submittedName>
        <fullName evidence="1">Uncharacterized protein</fullName>
    </submittedName>
</protein>
<geneLocation type="plasmid" evidence="2">
    <name>pts417</name>
</geneLocation>
<dbReference type="AlphaFoldDB" id="A0A2K8UHX0"/>
<name>A0A2K8UHX0_9GAMM</name>
<dbReference type="Proteomes" id="UP000232638">
    <property type="component" value="Plasmid pTs417"/>
</dbReference>
<dbReference type="RefSeq" id="WP_100922828.1">
    <property type="nucleotide sequence ID" value="NZ_CP020371.1"/>
</dbReference>
<evidence type="ECO:0000313" key="1">
    <source>
        <dbReference type="EMBL" id="AUB85186.1"/>
    </source>
</evidence>
<reference evidence="1 2" key="1">
    <citation type="submission" date="2017-03" db="EMBL/GenBank/DDBJ databases">
        <title>Complete genome sequence of Candidatus 'Thiodictyon syntrophicum' sp. nov. strain Cad16T, a photolithoautotroph purple sulfur bacterium isolated from an alpine meromictic lake.</title>
        <authorList>
            <person name="Luedin S.M."/>
            <person name="Pothier J.F."/>
            <person name="Danza F."/>
            <person name="Storelli N."/>
            <person name="Wittwer M."/>
            <person name="Tonolla M."/>
        </authorList>
    </citation>
    <scope>NUCLEOTIDE SEQUENCE [LARGE SCALE GENOMIC DNA]</scope>
    <source>
        <strain evidence="1 2">Cad16T</strain>
        <plasmid evidence="2">Plasmid pts417</plasmid>
    </source>
</reference>
<evidence type="ECO:0000313" key="2">
    <source>
        <dbReference type="Proteomes" id="UP000232638"/>
    </source>
</evidence>
<sequence length="390" mass="42640">MDSESRHLLVLSEHQAPAWARRLWALGERPTVCVGLGEALRALAQRRHQVFLIELPVAGHTHASILAFLVEHPLSPGLRFIVVSATPQRLVHRDDEDPRVSVLMAPCSDTQLQLALAMNSASVDSLSPASEPLWDSGLGDGSQTIERWDQAAIAAQWAPADATSLRANATALATLCTSLCRLPVEPGPAVQALHSLAPRVRALVRRVRLRPPRTGARQPGALLVERVAQGWVDLLAHVLQGLDRTASGGPETTAARSWVVLQAMRIHRVTVILELLWGVPRYPGMWRRLHELQTYTNARIRPQLGAGSDRQLAGALGAIAQTYREALILGCALVHPPPQLLTSALVESLSDWASGTRLLPALRQDWQRGWWVGCSISDLFHKLSSYSFSV</sequence>
<dbReference type="EMBL" id="CP020371">
    <property type="protein sequence ID" value="AUB85186.1"/>
    <property type="molecule type" value="Genomic_DNA"/>
</dbReference>
<keyword evidence="1" id="KW-0614">Plasmid</keyword>